<evidence type="ECO:0000256" key="4">
    <source>
        <dbReference type="ARBA" id="ARBA00023002"/>
    </source>
</evidence>
<proteinExistence type="predicted"/>
<dbReference type="EMBL" id="JAAZQD010000001">
    <property type="protein sequence ID" value="NKZ37459.1"/>
    <property type="molecule type" value="Genomic_DNA"/>
</dbReference>
<dbReference type="Pfam" id="PF20514">
    <property type="entry name" value="WHD_ROXA"/>
    <property type="match status" value="1"/>
</dbReference>
<keyword evidence="8" id="KW-1185">Reference proteome</keyword>
<dbReference type="PROSITE" id="PS51184">
    <property type="entry name" value="JMJC"/>
    <property type="match status" value="1"/>
</dbReference>
<dbReference type="PANTHER" id="PTHR13096:SF8">
    <property type="entry name" value="RIBOSOMAL OXYGENASE 1"/>
    <property type="match status" value="1"/>
</dbReference>
<feature type="domain" description="JmjC" evidence="6">
    <location>
        <begin position="114"/>
        <end position="242"/>
    </location>
</feature>
<sequence>MTARTRSSTPLPIEVRGSSRQPLGMPAARFLELYWQKHPLLIRNAFPNFELPLQAEDLGGLACEEAALSRIVLRDREQDTWELRQGPFEEDEFAQLPEEDWTLLVQDVDKWDADVAQLLNPFRFLPSWRIDDVMVSYAENGGGVGAHVDQYDVFLLQGMGRRHWSIDSNPDAPQDFRDDVELKLLRQFTPDHSWVLEPGDMLYLPPGIAHDGVAEGACLTFSIGMRAPAQSELLLDLVEHVAEQLPENERYRDPDLRPAPTPGEIDEAALNRLSERLGPAAELLSRDALAEWFGCFITRYRSAQFAAPPARRRSRKQLLNALAASATFVRHPWTRFAWVRRRGGATLFAAGKAYRCTLSMARWLCSERIQYLKAPPDEAAQDVLLELINDGHLALKRGRAK</sequence>
<dbReference type="AlphaFoldDB" id="A0A846ZIQ1"/>
<keyword evidence="4" id="KW-0560">Oxidoreductase</keyword>
<reference evidence="7 8" key="1">
    <citation type="journal article" date="2017" name="Int. J. Syst. Evol. Microbiol.">
        <title>Oleiagrimonas citrea sp. nov., a marine bacterium isolated from tidal flat sediment and emended description of the genus Oleiagrimonas Fang et al. 2015 and Oleiagrimonas soli.</title>
        <authorList>
            <person name="Yang S.H."/>
            <person name="Seo H.S."/>
            <person name="Seong C.N."/>
            <person name="Kwon K.K."/>
        </authorList>
    </citation>
    <scope>NUCLEOTIDE SEQUENCE [LARGE SCALE GENOMIC DNA]</scope>
    <source>
        <strain evidence="7 8">MEBiC09124</strain>
    </source>
</reference>
<gene>
    <name evidence="7" type="ORF">HF690_00650</name>
</gene>
<dbReference type="PANTHER" id="PTHR13096">
    <property type="entry name" value="MINA53 MYC INDUCED NUCLEAR ANTIGEN"/>
    <property type="match status" value="1"/>
</dbReference>
<dbReference type="Proteomes" id="UP000541636">
    <property type="component" value="Unassembled WGS sequence"/>
</dbReference>
<accession>A0A846ZIQ1</accession>
<evidence type="ECO:0000259" key="6">
    <source>
        <dbReference type="PROSITE" id="PS51184"/>
    </source>
</evidence>
<keyword evidence="2" id="KW-0479">Metal-binding</keyword>
<comment type="caution">
    <text evidence="7">The sequence shown here is derived from an EMBL/GenBank/DDBJ whole genome shotgun (WGS) entry which is preliminary data.</text>
</comment>
<dbReference type="Gene3D" id="3.40.366.30">
    <property type="entry name" value="50S ribosomal protein L16 arginine hydroxylase, Chain A, Domain 2"/>
    <property type="match status" value="1"/>
</dbReference>
<dbReference type="RefSeq" id="WP_113065000.1">
    <property type="nucleotide sequence ID" value="NZ_JAAZQD010000001.1"/>
</dbReference>
<dbReference type="GO" id="GO:0046872">
    <property type="term" value="F:metal ion binding"/>
    <property type="evidence" value="ECO:0007669"/>
    <property type="project" value="UniProtKB-KW"/>
</dbReference>
<dbReference type="InterPro" id="IPR046799">
    <property type="entry name" value="ROXA-like_wH"/>
</dbReference>
<evidence type="ECO:0000256" key="5">
    <source>
        <dbReference type="ARBA" id="ARBA00023004"/>
    </source>
</evidence>
<evidence type="ECO:0000313" key="8">
    <source>
        <dbReference type="Proteomes" id="UP000541636"/>
    </source>
</evidence>
<evidence type="ECO:0000313" key="7">
    <source>
        <dbReference type="EMBL" id="NKZ37459.1"/>
    </source>
</evidence>
<dbReference type="SUPFAM" id="SSF51197">
    <property type="entry name" value="Clavaminate synthase-like"/>
    <property type="match status" value="1"/>
</dbReference>
<name>A0A846ZIQ1_9GAMM</name>
<dbReference type="GO" id="GO:0016706">
    <property type="term" value="F:2-oxoglutarate-dependent dioxygenase activity"/>
    <property type="evidence" value="ECO:0007669"/>
    <property type="project" value="TreeGrafter"/>
</dbReference>
<dbReference type="Pfam" id="PF08007">
    <property type="entry name" value="JmjC_2"/>
    <property type="match status" value="1"/>
</dbReference>
<protein>
    <submittedName>
        <fullName evidence="7">Cupin domain-containing protein</fullName>
    </submittedName>
</protein>
<evidence type="ECO:0000256" key="3">
    <source>
        <dbReference type="ARBA" id="ARBA00022964"/>
    </source>
</evidence>
<dbReference type="Gene3D" id="2.60.120.650">
    <property type="entry name" value="Cupin"/>
    <property type="match status" value="1"/>
</dbReference>
<organism evidence="7 8">
    <name type="scientific">Oleiagrimonas citrea</name>
    <dbReference type="NCBI Taxonomy" id="1665687"/>
    <lineage>
        <taxon>Bacteria</taxon>
        <taxon>Pseudomonadati</taxon>
        <taxon>Pseudomonadota</taxon>
        <taxon>Gammaproteobacteria</taxon>
        <taxon>Lysobacterales</taxon>
        <taxon>Rhodanobacteraceae</taxon>
        <taxon>Oleiagrimonas</taxon>
    </lineage>
</organism>
<evidence type="ECO:0000256" key="1">
    <source>
        <dbReference type="ARBA" id="ARBA00001954"/>
    </source>
</evidence>
<dbReference type="SMART" id="SM00558">
    <property type="entry name" value="JmjC"/>
    <property type="match status" value="1"/>
</dbReference>
<comment type="cofactor">
    <cofactor evidence="1">
        <name>Fe(2+)</name>
        <dbReference type="ChEBI" id="CHEBI:29033"/>
    </cofactor>
</comment>
<keyword evidence="3" id="KW-0223">Dioxygenase</keyword>
<evidence type="ECO:0000256" key="2">
    <source>
        <dbReference type="ARBA" id="ARBA00022723"/>
    </source>
</evidence>
<dbReference type="InterPro" id="IPR039994">
    <property type="entry name" value="NO66-like"/>
</dbReference>
<keyword evidence="5" id="KW-0408">Iron</keyword>
<dbReference type="InterPro" id="IPR003347">
    <property type="entry name" value="JmjC_dom"/>
</dbReference>